<dbReference type="EMBL" id="JBHSGI010000002">
    <property type="protein sequence ID" value="MFC4667123.1"/>
    <property type="molecule type" value="Genomic_DNA"/>
</dbReference>
<comment type="caution">
    <text evidence="1">The sequence shown here is derived from an EMBL/GenBank/DDBJ whole genome shotgun (WGS) entry which is preliminary data.</text>
</comment>
<keyword evidence="2" id="KW-1185">Reference proteome</keyword>
<dbReference type="Pfam" id="PF05136">
    <property type="entry name" value="Phage_portal_2"/>
    <property type="match status" value="1"/>
</dbReference>
<reference evidence="2" key="1">
    <citation type="journal article" date="2019" name="Int. J. Syst. Evol. Microbiol.">
        <title>The Global Catalogue of Microorganisms (GCM) 10K type strain sequencing project: providing services to taxonomists for standard genome sequencing and annotation.</title>
        <authorList>
            <consortium name="The Broad Institute Genomics Platform"/>
            <consortium name="The Broad Institute Genome Sequencing Center for Infectious Disease"/>
            <person name="Wu L."/>
            <person name="Ma J."/>
        </authorList>
    </citation>
    <scope>NUCLEOTIDE SEQUENCE [LARGE SCALE GENOMIC DNA]</scope>
    <source>
        <strain evidence="2">CGMCC 4.7283</strain>
    </source>
</reference>
<dbReference type="RefSeq" id="WP_380715055.1">
    <property type="nucleotide sequence ID" value="NZ_JBHSGI010000002.1"/>
</dbReference>
<evidence type="ECO:0000313" key="1">
    <source>
        <dbReference type="EMBL" id="MFC4667123.1"/>
    </source>
</evidence>
<dbReference type="NCBIfam" id="TIGR01539">
    <property type="entry name" value="portal_lambda"/>
    <property type="match status" value="1"/>
</dbReference>
<name>A0ABV9KAV6_9RHOB</name>
<accession>A0ABV9KAV6</accession>
<sequence>MAFPFTYLRRLLTRDSGPAPQVRHVEAAYGGRRGASGPRHFGSHGPETLAAGPMVRSRARHSYSNNGYIRNAVDAIVAEAVGAGIEANSAHPDKDIAALIDKAFSAAELDAEGRTDFRGMTAAAVRAEIVDGEAFFVAEHRESGTVWRQYPAEFVDESDTRELSDGYVVGGIEFASNGIRRAYHFRPQRPTDLYPVTQDSIRVPAEDVLHIYRQLGPGQVRGISQLAPILLTVNELDQALDAMLVGLKTSAMFAGFVTDQTNMGGVADAFPDGMDDISLEPGVVRVLPGGTDIKFSTPDQAKESIAFAKLTLGQIAAGLGVPQHLVDGDLTQANYSSLRAGLLPFRAKVEQYVYHTLVPQFLNPVFRRFVTDEYLAGRLDVPDLSAALKAEWLPPRPMQVDPQKDMAAAREALAMGLTSRRQAVAALGWNVAELDREIAADRAREAELGLSFTAAEESPDAA</sequence>
<evidence type="ECO:0000313" key="2">
    <source>
        <dbReference type="Proteomes" id="UP001595973"/>
    </source>
</evidence>
<protein>
    <submittedName>
        <fullName evidence="1">Phage portal protein</fullName>
    </submittedName>
</protein>
<organism evidence="1 2">
    <name type="scientific">Seohaeicola nanhaiensis</name>
    <dbReference type="NCBI Taxonomy" id="1387282"/>
    <lineage>
        <taxon>Bacteria</taxon>
        <taxon>Pseudomonadati</taxon>
        <taxon>Pseudomonadota</taxon>
        <taxon>Alphaproteobacteria</taxon>
        <taxon>Rhodobacterales</taxon>
        <taxon>Roseobacteraceae</taxon>
        <taxon>Seohaeicola</taxon>
    </lineage>
</organism>
<dbReference type="InterPro" id="IPR006429">
    <property type="entry name" value="Phage_lambda_portal"/>
</dbReference>
<gene>
    <name evidence="1" type="ORF">ACFO5X_01035</name>
</gene>
<proteinExistence type="predicted"/>
<dbReference type="Proteomes" id="UP001595973">
    <property type="component" value="Unassembled WGS sequence"/>
</dbReference>